<dbReference type="Proteomes" id="UP000279271">
    <property type="component" value="Unassembled WGS sequence"/>
</dbReference>
<name>A0A3M7KWB9_AUXPR</name>
<reference evidence="8" key="1">
    <citation type="journal article" date="2018" name="Algal Res.">
        <title>Characterization of plant carbon substrate utilization by Auxenochlorella protothecoides.</title>
        <authorList>
            <person name="Vogler B.W."/>
            <person name="Starkenburg S.R."/>
            <person name="Sudasinghe N."/>
            <person name="Schambach J.Y."/>
            <person name="Rollin J.A."/>
            <person name="Pattathil S."/>
            <person name="Barry A.N."/>
        </authorList>
    </citation>
    <scope>NUCLEOTIDE SEQUENCE [LARGE SCALE GENOMIC DNA]</scope>
    <source>
        <strain evidence="8">UTEX 25</strain>
    </source>
</reference>
<feature type="transmembrane region" description="Helical" evidence="5">
    <location>
        <begin position="223"/>
        <end position="243"/>
    </location>
</feature>
<evidence type="ECO:0000256" key="5">
    <source>
        <dbReference type="SAM" id="Phobius"/>
    </source>
</evidence>
<dbReference type="PANTHER" id="PTHR12953:SF0">
    <property type="entry name" value="SUN DOMAIN-CONTAINING OSSIFICATION FACTOR"/>
    <property type="match status" value="1"/>
</dbReference>
<dbReference type="PROSITE" id="PS51469">
    <property type="entry name" value="SUN"/>
    <property type="match status" value="1"/>
</dbReference>
<feature type="transmembrane region" description="Helical" evidence="5">
    <location>
        <begin position="249"/>
        <end position="271"/>
    </location>
</feature>
<gene>
    <name evidence="7" type="ORF">APUTEX25_003176</name>
</gene>
<dbReference type="Pfam" id="PF07738">
    <property type="entry name" value="Sad1_UNC"/>
    <property type="match status" value="1"/>
</dbReference>
<dbReference type="PANTHER" id="PTHR12953">
    <property type="entry name" value="MEMBRANE PROTEIN CH1 RELATED"/>
    <property type="match status" value="1"/>
</dbReference>
<dbReference type="Gene3D" id="2.60.120.260">
    <property type="entry name" value="Galactose-binding domain-like"/>
    <property type="match status" value="1"/>
</dbReference>
<dbReference type="GO" id="GO:0016020">
    <property type="term" value="C:membrane"/>
    <property type="evidence" value="ECO:0007669"/>
    <property type="project" value="InterPro"/>
</dbReference>
<evidence type="ECO:0000256" key="3">
    <source>
        <dbReference type="ARBA" id="ARBA00022989"/>
    </source>
</evidence>
<protein>
    <recommendedName>
        <fullName evidence="6">SUN domain-containing protein</fullName>
    </recommendedName>
</protein>
<evidence type="ECO:0000256" key="1">
    <source>
        <dbReference type="ARBA" id="ARBA00004308"/>
    </source>
</evidence>
<feature type="domain" description="SUN" evidence="6">
    <location>
        <begin position="1"/>
        <end position="102"/>
    </location>
</feature>
<comment type="subcellular location">
    <subcellularLocation>
        <location evidence="1">Endomembrane system</location>
    </subcellularLocation>
</comment>
<evidence type="ECO:0000313" key="8">
    <source>
        <dbReference type="Proteomes" id="UP000279271"/>
    </source>
</evidence>
<keyword evidence="2 5" id="KW-0812">Transmembrane</keyword>
<dbReference type="EMBL" id="QOKY01000196">
    <property type="protein sequence ID" value="RMZ53642.1"/>
    <property type="molecule type" value="Genomic_DNA"/>
</dbReference>
<dbReference type="GO" id="GO:0034975">
    <property type="term" value="P:protein folding in endoplasmic reticulum"/>
    <property type="evidence" value="ECO:0007669"/>
    <property type="project" value="TreeGrafter"/>
</dbReference>
<evidence type="ECO:0000256" key="2">
    <source>
        <dbReference type="ARBA" id="ARBA00022692"/>
    </source>
</evidence>
<keyword evidence="3 5" id="KW-1133">Transmembrane helix</keyword>
<organism evidence="7 8">
    <name type="scientific">Auxenochlorella protothecoides</name>
    <name type="common">Green microalga</name>
    <name type="synonym">Chlorella protothecoides</name>
    <dbReference type="NCBI Taxonomy" id="3075"/>
    <lineage>
        <taxon>Eukaryota</taxon>
        <taxon>Viridiplantae</taxon>
        <taxon>Chlorophyta</taxon>
        <taxon>core chlorophytes</taxon>
        <taxon>Trebouxiophyceae</taxon>
        <taxon>Chlorellales</taxon>
        <taxon>Chlorellaceae</taxon>
        <taxon>Auxenochlorella</taxon>
    </lineage>
</organism>
<dbReference type="GO" id="GO:0005737">
    <property type="term" value="C:cytoplasm"/>
    <property type="evidence" value="ECO:0007669"/>
    <property type="project" value="TreeGrafter"/>
</dbReference>
<dbReference type="GO" id="GO:0012505">
    <property type="term" value="C:endomembrane system"/>
    <property type="evidence" value="ECO:0007669"/>
    <property type="project" value="UniProtKB-SubCell"/>
</dbReference>
<sequence length="273" mass="29552">MPLHRRVELVQNELYSSRVKDFEVYARQSNPRQDAGGDLAAGLANPLWRMVGNFTAPKTKGLQRFELQHPGWARYVLVRFLTHYSSEPVCAMNGIAVYGKSAAEELEDELAQVSARDEAREALAPEALEGVGLLRGTDVASKTGEGLEPLIAAALDAGNASGSGPLDPELKATKLQTKSLARIVSDMQANHTGSMVALQAGLETVKREQASLLRELDDLRAQVFMLWIAVGSLSLCVCAPTILRAVQKLPLRTTIAALIIGVGAFESYRVLML</sequence>
<accession>A0A3M7KWB9</accession>
<dbReference type="AlphaFoldDB" id="A0A3M7KWB9"/>
<dbReference type="InterPro" id="IPR045120">
    <property type="entry name" value="Suco/Slp1-like"/>
</dbReference>
<keyword evidence="4 5" id="KW-0472">Membrane</keyword>
<comment type="caution">
    <text evidence="7">The sequence shown here is derived from an EMBL/GenBank/DDBJ whole genome shotgun (WGS) entry which is preliminary data.</text>
</comment>
<evidence type="ECO:0000313" key="7">
    <source>
        <dbReference type="EMBL" id="RMZ53642.1"/>
    </source>
</evidence>
<evidence type="ECO:0000259" key="6">
    <source>
        <dbReference type="PROSITE" id="PS51469"/>
    </source>
</evidence>
<dbReference type="InterPro" id="IPR012919">
    <property type="entry name" value="SUN_dom"/>
</dbReference>
<evidence type="ECO:0000256" key="4">
    <source>
        <dbReference type="ARBA" id="ARBA00023136"/>
    </source>
</evidence>
<proteinExistence type="predicted"/>